<organism evidence="7 8">
    <name type="scientific">Ooceraea biroi</name>
    <name type="common">Clonal raider ant</name>
    <name type="synonym">Cerapachys biroi</name>
    <dbReference type="NCBI Taxonomy" id="2015173"/>
    <lineage>
        <taxon>Eukaryota</taxon>
        <taxon>Metazoa</taxon>
        <taxon>Ecdysozoa</taxon>
        <taxon>Arthropoda</taxon>
        <taxon>Hexapoda</taxon>
        <taxon>Insecta</taxon>
        <taxon>Pterygota</taxon>
        <taxon>Neoptera</taxon>
        <taxon>Endopterygota</taxon>
        <taxon>Hymenoptera</taxon>
        <taxon>Apocrita</taxon>
        <taxon>Aculeata</taxon>
        <taxon>Formicoidea</taxon>
        <taxon>Formicidae</taxon>
        <taxon>Dorylinae</taxon>
        <taxon>Ooceraea</taxon>
    </lineage>
</organism>
<keyword evidence="3" id="KW-0442">Lipid degradation</keyword>
<dbReference type="Proteomes" id="UP000279307">
    <property type="component" value="Chromosome 11"/>
</dbReference>
<evidence type="ECO:0000259" key="6">
    <source>
        <dbReference type="Pfam" id="PF05826"/>
    </source>
</evidence>
<dbReference type="InterPro" id="IPR036444">
    <property type="entry name" value="PLipase_A2_dom_sf"/>
</dbReference>
<feature type="domain" description="Phospholipase A2-like central" evidence="6">
    <location>
        <begin position="232"/>
        <end position="326"/>
    </location>
</feature>
<evidence type="ECO:0000256" key="1">
    <source>
        <dbReference type="ARBA" id="ARBA00001913"/>
    </source>
</evidence>
<evidence type="ECO:0000313" key="8">
    <source>
        <dbReference type="Proteomes" id="UP000279307"/>
    </source>
</evidence>
<keyword evidence="4" id="KW-0443">Lipid metabolism</keyword>
<evidence type="ECO:0000256" key="2">
    <source>
        <dbReference type="ARBA" id="ARBA00013278"/>
    </source>
</evidence>
<dbReference type="InterPro" id="IPR016090">
    <property type="entry name" value="PLA2-like_dom"/>
</dbReference>
<evidence type="ECO:0000256" key="4">
    <source>
        <dbReference type="ARBA" id="ARBA00023098"/>
    </source>
</evidence>
<dbReference type="GO" id="GO:0016042">
    <property type="term" value="P:lipid catabolic process"/>
    <property type="evidence" value="ECO:0007669"/>
    <property type="project" value="UniProtKB-KW"/>
</dbReference>
<dbReference type="GO" id="GO:0006644">
    <property type="term" value="P:phospholipid metabolic process"/>
    <property type="evidence" value="ECO:0007669"/>
    <property type="project" value="InterPro"/>
</dbReference>
<dbReference type="GO" id="GO:0004623">
    <property type="term" value="F:phospholipase A2 activity"/>
    <property type="evidence" value="ECO:0007669"/>
    <property type="project" value="UniProtKB-EC"/>
</dbReference>
<gene>
    <name evidence="7" type="ORF">DMN91_010518</name>
</gene>
<sequence>MALLESSVILGNPENPLSFNIGRGTDECIKEQVPDATAAGIGNDFRATVRRGFTTRSHSISIITILSDGRSERIIRWPGACAKETIVNWGGTDATLRQIWLRKSSRKLQLIYAGETLTDCIDELARWDDSECSASSRGVHHHHRDDGDEVSIVVFQLDDGKDASRIPRDLSWLSSTSELRHRCARMRMRARDQVVAQRRHRKYVARSKANVTASNEKQGRGRNRIRRELFMIPGTQWCGRGDRATKYTNLGGFGVADACCRKHDTACPFHIPAFETRYGVFNWRISSMMHCVCDERFRTCLKMAGTASADFIGKIFFDVLQSKCFILKPQKVCVKRSWWGKCQHYEYRKQAYVRDNVPY</sequence>
<dbReference type="SUPFAM" id="SSF48619">
    <property type="entry name" value="Phospholipase A2, PLA2"/>
    <property type="match status" value="1"/>
</dbReference>
<evidence type="ECO:0000313" key="7">
    <source>
        <dbReference type="EMBL" id="RLU16450.1"/>
    </source>
</evidence>
<dbReference type="Pfam" id="PF05826">
    <property type="entry name" value="Phospholip_A2_2"/>
    <property type="match status" value="1"/>
</dbReference>
<name>A0A3L8D7K2_OOCBI</name>
<accession>A0A3L8D7K2</accession>
<evidence type="ECO:0000256" key="5">
    <source>
        <dbReference type="ARBA" id="ARBA00029903"/>
    </source>
</evidence>
<dbReference type="PANTHER" id="PTHR12253">
    <property type="entry name" value="RH14732P"/>
    <property type="match status" value="1"/>
</dbReference>
<dbReference type="EMBL" id="QOIP01000011">
    <property type="protein sequence ID" value="RLU16450.1"/>
    <property type="molecule type" value="Genomic_DNA"/>
</dbReference>
<dbReference type="Gene3D" id="1.20.90.10">
    <property type="entry name" value="Phospholipase A2 domain"/>
    <property type="match status" value="1"/>
</dbReference>
<comment type="caution">
    <text evidence="7">The sequence shown here is derived from an EMBL/GenBank/DDBJ whole genome shotgun (WGS) entry which is preliminary data.</text>
</comment>
<dbReference type="GO" id="GO:0050482">
    <property type="term" value="P:arachidonate secretion"/>
    <property type="evidence" value="ECO:0007669"/>
    <property type="project" value="InterPro"/>
</dbReference>
<evidence type="ECO:0000256" key="3">
    <source>
        <dbReference type="ARBA" id="ARBA00022963"/>
    </source>
</evidence>
<comment type="cofactor">
    <cofactor evidence="1">
        <name>Ca(2+)</name>
        <dbReference type="ChEBI" id="CHEBI:29108"/>
    </cofactor>
</comment>
<dbReference type="OrthoDB" id="6075074at2759"/>
<reference evidence="7 8" key="1">
    <citation type="journal article" date="2018" name="Genome Res.">
        <title>The genomic architecture and molecular evolution of ant odorant receptors.</title>
        <authorList>
            <person name="McKenzie S.K."/>
            <person name="Kronauer D.J.C."/>
        </authorList>
    </citation>
    <scope>NUCLEOTIDE SEQUENCE [LARGE SCALE GENOMIC DNA]</scope>
    <source>
        <strain evidence="7">Clonal line C1</strain>
    </source>
</reference>
<protein>
    <recommendedName>
        <fullName evidence="2">phospholipase A2</fullName>
        <ecNumber evidence="2">3.1.1.4</ecNumber>
    </recommendedName>
    <alternativeName>
        <fullName evidence="5">Phosphatidylcholine 2-acylhydrolase</fullName>
    </alternativeName>
</protein>
<dbReference type="EC" id="3.1.1.4" evidence="2"/>
<dbReference type="AlphaFoldDB" id="A0A3L8D7K2"/>
<proteinExistence type="predicted"/>